<organism evidence="1 2">
    <name type="scientific">Roseateles agri</name>
    <dbReference type="NCBI Taxonomy" id="3098619"/>
    <lineage>
        <taxon>Bacteria</taxon>
        <taxon>Pseudomonadati</taxon>
        <taxon>Pseudomonadota</taxon>
        <taxon>Betaproteobacteria</taxon>
        <taxon>Burkholderiales</taxon>
        <taxon>Sphaerotilaceae</taxon>
        <taxon>Roseateles</taxon>
    </lineage>
</organism>
<keyword evidence="2" id="KW-1185">Reference proteome</keyword>
<comment type="caution">
    <text evidence="1">The sequence shown here is derived from an EMBL/GenBank/DDBJ whole genome shotgun (WGS) entry which is preliminary data.</text>
</comment>
<proteinExistence type="predicted"/>
<dbReference type="SUPFAM" id="SSF56112">
    <property type="entry name" value="Protein kinase-like (PK-like)"/>
    <property type="match status" value="1"/>
</dbReference>
<accession>A0ABU5DE49</accession>
<dbReference type="Gene3D" id="3.90.1200.10">
    <property type="match status" value="1"/>
</dbReference>
<evidence type="ECO:0000313" key="2">
    <source>
        <dbReference type="Proteomes" id="UP001285263"/>
    </source>
</evidence>
<protein>
    <submittedName>
        <fullName evidence="1">Uncharacterized protein</fullName>
    </submittedName>
</protein>
<dbReference type="InterPro" id="IPR011009">
    <property type="entry name" value="Kinase-like_dom_sf"/>
</dbReference>
<dbReference type="Proteomes" id="UP001285263">
    <property type="component" value="Unassembled WGS sequence"/>
</dbReference>
<sequence length="267" mass="29403">MKTTFTLHPQAGAADAAFADAAAPTSLLAALQDQPDDADALMRAAVQALLQWQLQSQLQAGTPPQLEAVPVRAQLQQFVADCAVGEFGRDWAGDAQRQRWWTLASDALVANLDAQLRLPLHGDFTPARLSLSEASPALAPQAVGPAGYDLVSLLRDPRQPWDEEQQLDWAIRYWEQARKAGLPFDADFGAFWQQLEWAGLQRHLMQAAALCRLKREGVVTAETVQQLLPRLLAHAVKVSTRYIQLSPLARLLEDLQGNLVQTGFTLR</sequence>
<evidence type="ECO:0000313" key="1">
    <source>
        <dbReference type="EMBL" id="MDY0744559.1"/>
    </source>
</evidence>
<dbReference type="EMBL" id="JAXCLA010000003">
    <property type="protein sequence ID" value="MDY0744559.1"/>
    <property type="molecule type" value="Genomic_DNA"/>
</dbReference>
<reference evidence="1 2" key="1">
    <citation type="submission" date="2023-11" db="EMBL/GenBank/DDBJ databases">
        <title>Paucibacter sp. nov., isolated from fresh soil in Korea.</title>
        <authorList>
            <person name="Le N.T.T."/>
        </authorList>
    </citation>
    <scope>NUCLEOTIDE SEQUENCE [LARGE SCALE GENOMIC DNA]</scope>
    <source>
        <strain evidence="1 2">R3-3</strain>
    </source>
</reference>
<name>A0ABU5DE49_9BURK</name>
<dbReference type="RefSeq" id="WP_320422477.1">
    <property type="nucleotide sequence ID" value="NZ_JAXCLA010000003.1"/>
</dbReference>
<gene>
    <name evidence="1" type="ORF">SNE35_08580</name>
</gene>